<evidence type="ECO:0000313" key="1">
    <source>
        <dbReference type="Proteomes" id="UP000887540"/>
    </source>
</evidence>
<sequence>MSVYTILNTVVGDQDTTVYVDINKYTWSSNVTFNQNFLRQMVYQTTSKNSTALIGIYTNQQDWEAVFGPGWNEFSSLPLWWNSRGDTSLNGFLPFGGWTIYNVVLRQYGINYSACGINFNVNFAPATKIPRVT</sequence>
<dbReference type="InterPro" id="IPR051595">
    <property type="entry name" value="GH25_Enzymes"/>
</dbReference>
<dbReference type="SUPFAM" id="SSF51445">
    <property type="entry name" value="(Trans)glycosidases"/>
    <property type="match status" value="1"/>
</dbReference>
<dbReference type="PANTHER" id="PTHR23208:SF36">
    <property type="entry name" value="LYSOZYME-RELATED"/>
    <property type="match status" value="1"/>
</dbReference>
<organism evidence="1 2">
    <name type="scientific">Acrobeloides nanus</name>
    <dbReference type="NCBI Taxonomy" id="290746"/>
    <lineage>
        <taxon>Eukaryota</taxon>
        <taxon>Metazoa</taxon>
        <taxon>Ecdysozoa</taxon>
        <taxon>Nematoda</taxon>
        <taxon>Chromadorea</taxon>
        <taxon>Rhabditida</taxon>
        <taxon>Tylenchina</taxon>
        <taxon>Cephalobomorpha</taxon>
        <taxon>Cephaloboidea</taxon>
        <taxon>Cephalobidae</taxon>
        <taxon>Acrobeloides</taxon>
    </lineage>
</organism>
<dbReference type="Gene3D" id="3.20.20.80">
    <property type="entry name" value="Glycosidases"/>
    <property type="match status" value="1"/>
</dbReference>
<keyword evidence="1" id="KW-1185">Reference proteome</keyword>
<dbReference type="AlphaFoldDB" id="A0A914ECJ6"/>
<reference evidence="2" key="1">
    <citation type="submission" date="2022-11" db="UniProtKB">
        <authorList>
            <consortium name="WormBaseParasite"/>
        </authorList>
    </citation>
    <scope>IDENTIFICATION</scope>
</reference>
<proteinExistence type="predicted"/>
<evidence type="ECO:0000313" key="2">
    <source>
        <dbReference type="WBParaSite" id="ACRNAN_scaffold6828.g26259.t1"/>
    </source>
</evidence>
<dbReference type="WBParaSite" id="ACRNAN_scaffold6828.g26259.t1">
    <property type="protein sequence ID" value="ACRNAN_scaffold6828.g26259.t1"/>
    <property type="gene ID" value="ACRNAN_scaffold6828.g26259"/>
</dbReference>
<accession>A0A914ECJ6</accession>
<dbReference type="Proteomes" id="UP000887540">
    <property type="component" value="Unplaced"/>
</dbReference>
<name>A0A914ECJ6_9BILA</name>
<protein>
    <submittedName>
        <fullName evidence="2">Uncharacterized protein</fullName>
    </submittedName>
</protein>
<dbReference type="InterPro" id="IPR017853">
    <property type="entry name" value="GH"/>
</dbReference>
<dbReference type="PANTHER" id="PTHR23208">
    <property type="entry name" value="LYSOZYME PROTEIN"/>
    <property type="match status" value="1"/>
</dbReference>